<evidence type="ECO:0000259" key="6">
    <source>
        <dbReference type="PROSITE" id="PS50931"/>
    </source>
</evidence>
<evidence type="ECO:0000256" key="1">
    <source>
        <dbReference type="ARBA" id="ARBA00009437"/>
    </source>
</evidence>
<comment type="caution">
    <text evidence="7">The sequence shown here is derived from an EMBL/GenBank/DDBJ whole genome shotgun (WGS) entry which is preliminary data.</text>
</comment>
<protein>
    <submittedName>
        <fullName evidence="7">LysR family transcriptional regulator</fullName>
    </submittedName>
</protein>
<organism evidence="7 8">
    <name type="scientific">Streptomyces yatensis</name>
    <dbReference type="NCBI Taxonomy" id="155177"/>
    <lineage>
        <taxon>Bacteria</taxon>
        <taxon>Bacillati</taxon>
        <taxon>Actinomycetota</taxon>
        <taxon>Actinomycetes</taxon>
        <taxon>Kitasatosporales</taxon>
        <taxon>Streptomycetaceae</taxon>
        <taxon>Streptomyces</taxon>
        <taxon>Streptomyces violaceusniger group</taxon>
    </lineage>
</organism>
<evidence type="ECO:0000256" key="3">
    <source>
        <dbReference type="ARBA" id="ARBA00023125"/>
    </source>
</evidence>
<evidence type="ECO:0000256" key="2">
    <source>
        <dbReference type="ARBA" id="ARBA00023015"/>
    </source>
</evidence>
<evidence type="ECO:0000256" key="5">
    <source>
        <dbReference type="SAM" id="MobiDB-lite"/>
    </source>
</evidence>
<feature type="compositionally biased region" description="Low complexity" evidence="5">
    <location>
        <begin position="22"/>
        <end position="32"/>
    </location>
</feature>
<dbReference type="PANTHER" id="PTHR30346:SF0">
    <property type="entry name" value="HCA OPERON TRANSCRIPTIONAL ACTIVATOR HCAR"/>
    <property type="match status" value="1"/>
</dbReference>
<dbReference type="EMBL" id="BAAALR010000075">
    <property type="protein sequence ID" value="GAA1714169.1"/>
    <property type="molecule type" value="Genomic_DNA"/>
</dbReference>
<dbReference type="PROSITE" id="PS50931">
    <property type="entry name" value="HTH_LYSR"/>
    <property type="match status" value="1"/>
</dbReference>
<comment type="similarity">
    <text evidence="1">Belongs to the LysR transcriptional regulatory family.</text>
</comment>
<feature type="compositionally biased region" description="Basic and acidic residues" evidence="5">
    <location>
        <begin position="1"/>
        <end position="21"/>
    </location>
</feature>
<dbReference type="InterPro" id="IPR000847">
    <property type="entry name" value="LysR_HTH_N"/>
</dbReference>
<dbReference type="SUPFAM" id="SSF46785">
    <property type="entry name" value="Winged helix' DNA-binding domain"/>
    <property type="match status" value="1"/>
</dbReference>
<dbReference type="InterPro" id="IPR036388">
    <property type="entry name" value="WH-like_DNA-bd_sf"/>
</dbReference>
<proteinExistence type="inferred from homology"/>
<keyword evidence="2" id="KW-0805">Transcription regulation</keyword>
<name>A0ABN2IYG6_9ACTN</name>
<dbReference type="Pfam" id="PF00126">
    <property type="entry name" value="HTH_1"/>
    <property type="match status" value="1"/>
</dbReference>
<evidence type="ECO:0000256" key="4">
    <source>
        <dbReference type="ARBA" id="ARBA00023163"/>
    </source>
</evidence>
<keyword evidence="8" id="KW-1185">Reference proteome</keyword>
<feature type="region of interest" description="Disordered" evidence="5">
    <location>
        <begin position="1"/>
        <end position="32"/>
    </location>
</feature>
<dbReference type="Proteomes" id="UP001499947">
    <property type="component" value="Unassembled WGS sequence"/>
</dbReference>
<evidence type="ECO:0000313" key="7">
    <source>
        <dbReference type="EMBL" id="GAA1714169.1"/>
    </source>
</evidence>
<evidence type="ECO:0000313" key="8">
    <source>
        <dbReference type="Proteomes" id="UP001499947"/>
    </source>
</evidence>
<dbReference type="Gene3D" id="1.10.10.10">
    <property type="entry name" value="Winged helix-like DNA-binding domain superfamily/Winged helix DNA-binding domain"/>
    <property type="match status" value="1"/>
</dbReference>
<accession>A0ABN2IYG6</accession>
<keyword evidence="3" id="KW-0238">DNA-binding</keyword>
<keyword evidence="4" id="KW-0804">Transcription</keyword>
<dbReference type="PANTHER" id="PTHR30346">
    <property type="entry name" value="TRANSCRIPTIONAL DUAL REGULATOR HCAR-RELATED"/>
    <property type="match status" value="1"/>
</dbReference>
<dbReference type="SUPFAM" id="SSF53850">
    <property type="entry name" value="Periplasmic binding protein-like II"/>
    <property type="match status" value="1"/>
</dbReference>
<sequence length="342" mass="36988">MDAPIRDRPHPCVGAAEREYPGTRAGPAGAPAAGSIAGVELRQLRYFVAVAEELNFGRAAERLLIAGPSLSQQIKSLERDLGVRLFDRDRRSVALTPAGAALLPHTRDLLERADDLRNRAARIAGSEPVRLGYVNWLPADLTARASSVARLHIDAWVAPSHAQAARVADGGLDLAVCWIRDDDLEKLGLGARLIGAERLYAVSAGQDTGEVRARDTVALLDDDTTTWLSWNDYAGRLAEETGVPVARITDGGITGPVFFDHVRRSGRPVLNSPKGQTTSLPPDLAARPVAGPKLYWTWSLVWRRDELRPAVLSTVDALTEGVGDFGIHAPDAWLPDGDPYKR</sequence>
<dbReference type="InterPro" id="IPR036390">
    <property type="entry name" value="WH_DNA-bd_sf"/>
</dbReference>
<reference evidence="7 8" key="1">
    <citation type="journal article" date="2019" name="Int. J. Syst. Evol. Microbiol.">
        <title>The Global Catalogue of Microorganisms (GCM) 10K type strain sequencing project: providing services to taxonomists for standard genome sequencing and annotation.</title>
        <authorList>
            <consortium name="The Broad Institute Genomics Platform"/>
            <consortium name="The Broad Institute Genome Sequencing Center for Infectious Disease"/>
            <person name="Wu L."/>
            <person name="Ma J."/>
        </authorList>
    </citation>
    <scope>NUCLEOTIDE SEQUENCE [LARGE SCALE GENOMIC DNA]</scope>
    <source>
        <strain evidence="7 8">JCM 13244</strain>
    </source>
</reference>
<feature type="domain" description="HTH lysR-type" evidence="6">
    <location>
        <begin position="39"/>
        <end position="96"/>
    </location>
</feature>
<dbReference type="PRINTS" id="PR00039">
    <property type="entry name" value="HTHLYSR"/>
</dbReference>
<gene>
    <name evidence="7" type="ORF">GCM10009680_64200</name>
</gene>